<reference evidence="2" key="1">
    <citation type="submission" date="2025-08" db="UniProtKB">
        <authorList>
            <consortium name="Ensembl"/>
        </authorList>
    </citation>
    <scope>IDENTIFICATION</scope>
</reference>
<dbReference type="GeneID" id="109880316"/>
<dbReference type="Ensembl" id="ENSOKIT00005041452.1">
    <property type="protein sequence ID" value="ENSOKIP00005039288.1"/>
    <property type="gene ID" value="ENSOKIG00005016716.1"/>
</dbReference>
<evidence type="ECO:0000313" key="3">
    <source>
        <dbReference type="Proteomes" id="UP000694557"/>
    </source>
</evidence>
<keyword evidence="3" id="KW-1185">Reference proteome</keyword>
<dbReference type="Proteomes" id="UP000694557">
    <property type="component" value="Unassembled WGS sequence"/>
</dbReference>
<dbReference type="PANTHER" id="PTHR36128:SF1">
    <property type="entry name" value="COILED-COIL DOMAIN-CONTAINING PROTEIN 117"/>
    <property type="match status" value="1"/>
</dbReference>
<dbReference type="RefSeq" id="XP_020328122.1">
    <property type="nucleotide sequence ID" value="XM_020472533.2"/>
</dbReference>
<dbReference type="Pfam" id="PF15810">
    <property type="entry name" value="CCDC117"/>
    <property type="match status" value="1"/>
</dbReference>
<dbReference type="PANTHER" id="PTHR36128">
    <property type="entry name" value="COILED-COIL DOMAIN-CONTAINING PROTEIN 117"/>
    <property type="match status" value="1"/>
</dbReference>
<accession>A0A8C7G8A2</accession>
<reference evidence="2" key="2">
    <citation type="submission" date="2025-09" db="UniProtKB">
        <authorList>
            <consortium name="Ensembl"/>
        </authorList>
    </citation>
    <scope>IDENTIFICATION</scope>
</reference>
<dbReference type="InterPro" id="IPR031630">
    <property type="entry name" value="CCDC117"/>
</dbReference>
<organism evidence="2 3">
    <name type="scientific">Oncorhynchus kisutch</name>
    <name type="common">Coho salmon</name>
    <name type="synonym">Salmo kisutch</name>
    <dbReference type="NCBI Taxonomy" id="8019"/>
    <lineage>
        <taxon>Eukaryota</taxon>
        <taxon>Metazoa</taxon>
        <taxon>Chordata</taxon>
        <taxon>Craniata</taxon>
        <taxon>Vertebrata</taxon>
        <taxon>Euteleostomi</taxon>
        <taxon>Actinopterygii</taxon>
        <taxon>Neopterygii</taxon>
        <taxon>Teleostei</taxon>
        <taxon>Protacanthopterygii</taxon>
        <taxon>Salmoniformes</taxon>
        <taxon>Salmonidae</taxon>
        <taxon>Salmoninae</taxon>
        <taxon>Oncorhynchus</taxon>
    </lineage>
</organism>
<proteinExistence type="predicted"/>
<gene>
    <name evidence="2" type="primary">LOC109880316</name>
</gene>
<dbReference type="AlphaFoldDB" id="A0A8C7G8A2"/>
<evidence type="ECO:0000313" key="2">
    <source>
        <dbReference type="Ensembl" id="ENSOKIP00005039288.1"/>
    </source>
</evidence>
<evidence type="ECO:0000256" key="1">
    <source>
        <dbReference type="SAM" id="MobiDB-lite"/>
    </source>
</evidence>
<feature type="region of interest" description="Disordered" evidence="1">
    <location>
        <begin position="232"/>
        <end position="290"/>
    </location>
</feature>
<protein>
    <submittedName>
        <fullName evidence="2">Coiled-coil domain-containing protein 117-like</fullName>
    </submittedName>
</protein>
<dbReference type="GeneTree" id="ENSGT00390000005772"/>
<feature type="compositionally biased region" description="Polar residues" evidence="1">
    <location>
        <begin position="238"/>
        <end position="268"/>
    </location>
</feature>
<sequence>MARETEHHPCPMSSELGFLPAMYSFPGLINVPEMGINIGPANTRQHLPGVSPPSTSWERRCLRKHRRRTDDEGCSAKKRRLMGDAGCDPLDDLSHNVCQIWPPGNNVPPLPESASQAPPKHCLGTQNLGLPISRSPSRLVRPEAEGSCIEVESAHRRLQEIEERISLEDDDDDLDVEPAPRRPVLVMSDSLREGLQRGISDILPHTVAQSVSHSCMELVVWRLPEDALSRKLKDSLQRKQQTTSRQPLTPSAPTTQMPLTPTSPSGETYSPLYCSPGAGAHSSGEEDMEL</sequence>
<dbReference type="KEGG" id="oki:109880316"/>
<name>A0A8C7G8A2_ONCKI</name>